<evidence type="ECO:0000313" key="2">
    <source>
        <dbReference type="EMBL" id="KAG7439151.1"/>
    </source>
</evidence>
<evidence type="ECO:0000313" key="3">
    <source>
        <dbReference type="Proteomes" id="UP000812287"/>
    </source>
</evidence>
<reference evidence="2" key="1">
    <citation type="submission" date="2020-11" db="EMBL/GenBank/DDBJ databases">
        <title>Adaptations for nitrogen fixation in a non-lichenized fungal sporocarp promotes dispersal by wood-feeding termites.</title>
        <authorList>
            <consortium name="DOE Joint Genome Institute"/>
            <person name="Koch R.A."/>
            <person name="Yoon G."/>
            <person name="Arayal U."/>
            <person name="Lail K."/>
            <person name="Amirebrahimi M."/>
            <person name="Labutti K."/>
            <person name="Lipzen A."/>
            <person name="Riley R."/>
            <person name="Barry K."/>
            <person name="Henrissat B."/>
            <person name="Grigoriev I.V."/>
            <person name="Herr J.R."/>
            <person name="Aime M.C."/>
        </authorList>
    </citation>
    <scope>NUCLEOTIDE SEQUENCE</scope>
    <source>
        <strain evidence="2">MCA 3950</strain>
    </source>
</reference>
<feature type="domain" description="F-box" evidence="1">
    <location>
        <begin position="1"/>
        <end position="46"/>
    </location>
</feature>
<evidence type="ECO:0000259" key="1">
    <source>
        <dbReference type="PROSITE" id="PS50181"/>
    </source>
</evidence>
<dbReference type="EMBL" id="MU250613">
    <property type="protein sequence ID" value="KAG7439151.1"/>
    <property type="molecule type" value="Genomic_DNA"/>
</dbReference>
<keyword evidence="3" id="KW-1185">Reference proteome</keyword>
<name>A0A9P7VFD9_9AGAR</name>
<dbReference type="Proteomes" id="UP000812287">
    <property type="component" value="Unassembled WGS sequence"/>
</dbReference>
<dbReference type="InterPro" id="IPR001810">
    <property type="entry name" value="F-box_dom"/>
</dbReference>
<comment type="caution">
    <text evidence="2">The sequence shown here is derived from an EMBL/GenBank/DDBJ whole genome shotgun (WGS) entry which is preliminary data.</text>
</comment>
<sequence>MNLTLLDDNVLIHTITFLSVPHILALRQTCRRFDELTREEHIWINILNHDILPNEYPFPLEIFDTTTDLEHHVRNSYRLAGQWRSQIPQSPMIKTFYTERPVSEVKLLPGRGHKWLLAVSEGKSLVIWNILLWSKCSIWTPLLNDGGFTDVKVNDNPESEAAIAVSLSQRIALLCLHDDGHLFEVFSLDVNLFLVTLAGDFLALTNRTSETIIRNWKTGELAHLDTPSDHCLETIITPPTILVVCTRSISRYVLPSRMPVDQYSFEPIDGASATPTSILIRGDMSSADINCKCFQYYSISSFPPTLIAKTHSPKRTIGCPKVVLGKRATAVWIHSDQSHWFSGWSERSDEAIIAAVFPGPLNDTGYPCVYNLCINTRDPWISLDYDEDVGRIAVASRTGQITICQL</sequence>
<accession>A0A9P7VFD9</accession>
<dbReference type="RefSeq" id="XP_043032655.1">
    <property type="nucleotide sequence ID" value="XM_043182328.1"/>
</dbReference>
<organism evidence="2 3">
    <name type="scientific">Guyanagaster necrorhizus</name>
    <dbReference type="NCBI Taxonomy" id="856835"/>
    <lineage>
        <taxon>Eukaryota</taxon>
        <taxon>Fungi</taxon>
        <taxon>Dikarya</taxon>
        <taxon>Basidiomycota</taxon>
        <taxon>Agaricomycotina</taxon>
        <taxon>Agaricomycetes</taxon>
        <taxon>Agaricomycetidae</taxon>
        <taxon>Agaricales</taxon>
        <taxon>Marasmiineae</taxon>
        <taxon>Physalacriaceae</taxon>
        <taxon>Guyanagaster</taxon>
    </lineage>
</organism>
<dbReference type="OrthoDB" id="3034442at2759"/>
<dbReference type="SUPFAM" id="SSF81383">
    <property type="entry name" value="F-box domain"/>
    <property type="match status" value="1"/>
</dbReference>
<dbReference type="PROSITE" id="PS50181">
    <property type="entry name" value="FBOX"/>
    <property type="match status" value="1"/>
</dbReference>
<protein>
    <recommendedName>
        <fullName evidence="1">F-box domain-containing protein</fullName>
    </recommendedName>
</protein>
<dbReference type="GeneID" id="66104625"/>
<gene>
    <name evidence="2" type="ORF">BT62DRAFT_797834</name>
</gene>
<dbReference type="AlphaFoldDB" id="A0A9P7VFD9"/>
<dbReference type="Gene3D" id="1.20.1280.50">
    <property type="match status" value="1"/>
</dbReference>
<proteinExistence type="predicted"/>
<dbReference type="InterPro" id="IPR036047">
    <property type="entry name" value="F-box-like_dom_sf"/>
</dbReference>